<proteinExistence type="predicted"/>
<dbReference type="Pfam" id="PF14938">
    <property type="entry name" value="SNAP"/>
    <property type="match status" value="1"/>
</dbReference>
<evidence type="ECO:0000256" key="1">
    <source>
        <dbReference type="SAM" id="Coils"/>
    </source>
</evidence>
<organism evidence="3 4">
    <name type="scientific">Gymnopus androsaceus JB14</name>
    <dbReference type="NCBI Taxonomy" id="1447944"/>
    <lineage>
        <taxon>Eukaryota</taxon>
        <taxon>Fungi</taxon>
        <taxon>Dikarya</taxon>
        <taxon>Basidiomycota</taxon>
        <taxon>Agaricomycotina</taxon>
        <taxon>Agaricomycetes</taxon>
        <taxon>Agaricomycetidae</taxon>
        <taxon>Agaricales</taxon>
        <taxon>Marasmiineae</taxon>
        <taxon>Omphalotaceae</taxon>
        <taxon>Gymnopus</taxon>
    </lineage>
</organism>
<dbReference type="InterPro" id="IPR019734">
    <property type="entry name" value="TPR_rpt"/>
</dbReference>
<dbReference type="InterPro" id="IPR011990">
    <property type="entry name" value="TPR-like_helical_dom_sf"/>
</dbReference>
<gene>
    <name evidence="3" type="ORF">BT96DRAFT_1012564</name>
</gene>
<name>A0A6A4IL25_9AGAR</name>
<dbReference type="GO" id="GO:0007166">
    <property type="term" value="P:cell surface receptor signaling pathway"/>
    <property type="evidence" value="ECO:0007669"/>
    <property type="project" value="InterPro"/>
</dbReference>
<dbReference type="SUPFAM" id="SSF52540">
    <property type="entry name" value="P-loop containing nucleoside triphosphate hydrolases"/>
    <property type="match status" value="1"/>
</dbReference>
<accession>A0A6A4IL25</accession>
<keyword evidence="4" id="KW-1185">Reference proteome</keyword>
<dbReference type="SUPFAM" id="SSF48452">
    <property type="entry name" value="TPR-like"/>
    <property type="match status" value="2"/>
</dbReference>
<dbReference type="Gene3D" id="1.25.40.10">
    <property type="entry name" value="Tetratricopeptide repeat domain"/>
    <property type="match status" value="2"/>
</dbReference>
<evidence type="ECO:0000259" key="2">
    <source>
        <dbReference type="Pfam" id="PF20703"/>
    </source>
</evidence>
<dbReference type="Gene3D" id="3.40.50.300">
    <property type="entry name" value="P-loop containing nucleotide triphosphate hydrolases"/>
    <property type="match status" value="1"/>
</dbReference>
<dbReference type="InterPro" id="IPR027417">
    <property type="entry name" value="P-loop_NTPase"/>
</dbReference>
<dbReference type="Gene3D" id="1.20.930.20">
    <property type="entry name" value="Adaptor protein Cbl, N-terminal domain"/>
    <property type="match status" value="1"/>
</dbReference>
<feature type="coiled-coil region" evidence="1">
    <location>
        <begin position="134"/>
        <end position="161"/>
    </location>
</feature>
<dbReference type="CDD" id="cd21037">
    <property type="entry name" value="MLKL_NTD"/>
    <property type="match status" value="1"/>
</dbReference>
<evidence type="ECO:0000313" key="4">
    <source>
        <dbReference type="Proteomes" id="UP000799118"/>
    </source>
</evidence>
<dbReference type="EMBL" id="ML769387">
    <property type="protein sequence ID" value="KAE9409597.1"/>
    <property type="molecule type" value="Genomic_DNA"/>
</dbReference>
<protein>
    <recommendedName>
        <fullName evidence="2">Novel STAND NTPase 1 domain-containing protein</fullName>
    </recommendedName>
</protein>
<dbReference type="InterPro" id="IPR059179">
    <property type="entry name" value="MLKL-like_MCAfunc"/>
</dbReference>
<dbReference type="InterPro" id="IPR036537">
    <property type="entry name" value="Adaptor_Cbl_N_dom_sf"/>
</dbReference>
<dbReference type="SMART" id="SM00028">
    <property type="entry name" value="TPR"/>
    <property type="match status" value="5"/>
</dbReference>
<dbReference type="PANTHER" id="PTHR47691:SF3">
    <property type="entry name" value="HTH-TYPE TRANSCRIPTIONAL REGULATOR RV0890C-RELATED"/>
    <property type="match status" value="1"/>
</dbReference>
<sequence>MLVVYVADSAVFLTETPISVYVSTTTNRFSRMPKFIAKLKTRLGNFTTHKEPSEIPSGVNLSHLKVGLSALSSSAEIAGFAPLSKSAEIVKVIVEIIEKKAENAEDVKDFVQFTNRLLQILNGIVHPTGGEQMNNNLYKNVEVFQQDLENIQKILEKLAQRTTLKAFWHAEQDGKVLAGFKEKSNGFIASLNLQLGIEIYNQGLAGGESRQNATITYENIKLATPTASGVFTGRDELVTAGVEMLCKRDQAHLAILGAGGMGKTSLALHIMEHVDVRQKFQEQRYFVPCEVLPDAPSLIQGLLQILKLSISEGKDGYEILEAYLQLSQEPILLVLDNFETPWYSSKNQKALQNLIEKIQDQKKVSITITMRGAEGPGDIEWEKLGGKSGLPPLTLDAARKTFLSISPNTKEPEELDTLLKELDCMPLAILLMAQLSRRLPLKVLVKNWSKSKTDMLRNGNQDNRLTSMNTSIDLSLKMLVSQDPGSVKILPWLAYLPNGVPFWSLSLPQLAPDFGEDLEMSVIHVIDSGLIYEEGTSLKMLSPIREYVQTKYPATQHHLNQMSNFYAQLLQNLPHSELKAQDILEQFEIAPHQVHLEALYHFCDFPKFYPQILPVLEKALSQVWNGGQKEHNKIRFLKAGIMRWMGYHEQAILEIQTIQATVRQVKSRRKYLPHKAQKGWQTEAKTLAKCDQEMGLTYWMQDEYPEAMENLTDAKSQFEKIGSRLGAAQCLRSLGNIHYMQDEYPEAMEKLTDAKSQFEKIGDQLGAAQCLQSLGNIHRMQHEYPEAMEKLTDAKSQFEKIGSRLGLHNECPEAMEKLADAKSQFEKIGSQLGAAQCLQSLGDIHRMQHEYPEAMEKLTDAKSQFEKIGSQLGAAQCLRSLGNIHYMQHEYPEAMESSQMQNPSLRRLGVD</sequence>
<feature type="domain" description="Novel STAND NTPase 1" evidence="2">
    <location>
        <begin position="225"/>
        <end position="371"/>
    </location>
</feature>
<dbReference type="PANTHER" id="PTHR47691">
    <property type="entry name" value="REGULATOR-RELATED"/>
    <property type="match status" value="1"/>
</dbReference>
<dbReference type="AlphaFoldDB" id="A0A6A4IL25"/>
<dbReference type="Proteomes" id="UP000799118">
    <property type="component" value="Unassembled WGS sequence"/>
</dbReference>
<dbReference type="Pfam" id="PF20703">
    <property type="entry name" value="nSTAND1"/>
    <property type="match status" value="1"/>
</dbReference>
<dbReference type="InterPro" id="IPR049052">
    <property type="entry name" value="nSTAND1"/>
</dbReference>
<reference evidence="3" key="1">
    <citation type="journal article" date="2019" name="Environ. Microbiol.">
        <title>Fungal ecological strategies reflected in gene transcription - a case study of two litter decomposers.</title>
        <authorList>
            <person name="Barbi F."/>
            <person name="Kohler A."/>
            <person name="Barry K."/>
            <person name="Baskaran P."/>
            <person name="Daum C."/>
            <person name="Fauchery L."/>
            <person name="Ihrmark K."/>
            <person name="Kuo A."/>
            <person name="LaButti K."/>
            <person name="Lipzen A."/>
            <person name="Morin E."/>
            <person name="Grigoriev I.V."/>
            <person name="Henrissat B."/>
            <person name="Lindahl B."/>
            <person name="Martin F."/>
        </authorList>
    </citation>
    <scope>NUCLEOTIDE SEQUENCE</scope>
    <source>
        <strain evidence="3">JB14</strain>
    </source>
</reference>
<keyword evidence="1" id="KW-0175">Coiled coil</keyword>
<dbReference type="OrthoDB" id="621413at2759"/>
<evidence type="ECO:0000313" key="3">
    <source>
        <dbReference type="EMBL" id="KAE9409597.1"/>
    </source>
</evidence>